<comment type="subcellular location">
    <subcellularLocation>
        <location evidence="17">Cell inner membrane</location>
        <topology evidence="17">Lipid-anchor</topology>
        <orientation evidence="17">Periplasmic side</orientation>
    </subcellularLocation>
</comment>
<keyword evidence="6 18" id="KW-0285">Flavoprotein</keyword>
<dbReference type="SUPFAM" id="SSF143631">
    <property type="entry name" value="ApbE-like"/>
    <property type="match status" value="1"/>
</dbReference>
<dbReference type="GO" id="GO:0005886">
    <property type="term" value="C:plasma membrane"/>
    <property type="evidence" value="ECO:0007669"/>
    <property type="project" value="UniProtKB-SubCell"/>
</dbReference>
<keyword evidence="11 18" id="KW-0460">Magnesium</keyword>
<evidence type="ECO:0000256" key="18">
    <source>
        <dbReference type="PIRNR" id="PIRNR006268"/>
    </source>
</evidence>
<protein>
    <recommendedName>
        <fullName evidence="3 18">FAD:protein FMN transferase</fullName>
        <ecNumber evidence="2 18">2.7.1.180</ecNumber>
    </recommendedName>
    <alternativeName>
        <fullName evidence="15 18">Flavin transferase</fullName>
    </alternativeName>
</protein>
<keyword evidence="7 18" id="KW-0808">Transferase</keyword>
<evidence type="ECO:0000256" key="4">
    <source>
        <dbReference type="ARBA" id="ARBA00022475"/>
    </source>
</evidence>
<evidence type="ECO:0000256" key="7">
    <source>
        <dbReference type="ARBA" id="ARBA00022679"/>
    </source>
</evidence>
<keyword evidence="21" id="KW-1185">Reference proteome</keyword>
<reference evidence="20 21" key="1">
    <citation type="submission" date="2017-04" db="EMBL/GenBank/DDBJ databases">
        <title>Draft genome sequence of Zooshikella ganghwensis VG4 isolated from Red Sea sediments.</title>
        <authorList>
            <person name="Rehman Z."/>
            <person name="Alam I."/>
            <person name="Kamau A."/>
            <person name="Bajic V."/>
            <person name="Leiknes T."/>
        </authorList>
    </citation>
    <scope>NUCLEOTIDE SEQUENCE [LARGE SCALE GENOMIC DNA]</scope>
    <source>
        <strain evidence="20 21">VG4</strain>
    </source>
</reference>
<dbReference type="PANTHER" id="PTHR30040">
    <property type="entry name" value="THIAMINE BIOSYNTHESIS LIPOPROTEIN APBE"/>
    <property type="match status" value="1"/>
</dbReference>
<dbReference type="Proteomes" id="UP000257039">
    <property type="component" value="Unassembled WGS sequence"/>
</dbReference>
<accession>A0A4P9VLV4</accession>
<dbReference type="PANTHER" id="PTHR30040:SF2">
    <property type="entry name" value="FAD:PROTEIN FMN TRANSFERASE"/>
    <property type="match status" value="1"/>
</dbReference>
<keyword evidence="9" id="KW-0732">Signal</keyword>
<feature type="binding site" evidence="19">
    <location>
        <position position="325"/>
    </location>
    <ligand>
        <name>Mg(2+)</name>
        <dbReference type="ChEBI" id="CHEBI:18420"/>
    </ligand>
</feature>
<feature type="binding site" evidence="19">
    <location>
        <position position="207"/>
    </location>
    <ligand>
        <name>Mg(2+)</name>
        <dbReference type="ChEBI" id="CHEBI:18420"/>
    </ligand>
</feature>
<evidence type="ECO:0000256" key="11">
    <source>
        <dbReference type="ARBA" id="ARBA00022842"/>
    </source>
</evidence>
<keyword evidence="13" id="KW-0564">Palmitate</keyword>
<evidence type="ECO:0000256" key="17">
    <source>
        <dbReference type="ARBA" id="ARBA00060485"/>
    </source>
</evidence>
<feature type="binding site" evidence="19">
    <location>
        <position position="321"/>
    </location>
    <ligand>
        <name>Mg(2+)</name>
        <dbReference type="ChEBI" id="CHEBI:18420"/>
    </ligand>
</feature>
<dbReference type="GO" id="GO:0046872">
    <property type="term" value="F:metal ion binding"/>
    <property type="evidence" value="ECO:0007669"/>
    <property type="project" value="UniProtKB-UniRule"/>
</dbReference>
<evidence type="ECO:0000256" key="9">
    <source>
        <dbReference type="ARBA" id="ARBA00022729"/>
    </source>
</evidence>
<evidence type="ECO:0000256" key="5">
    <source>
        <dbReference type="ARBA" id="ARBA00022519"/>
    </source>
</evidence>
<sequence length="375" mass="40541">MIEPFFAYVRHSSNHCLVSVSTVVNILEQYLYVKKNVFGCAILLSLLALLTGCNQQTIEQVSGPTMGTSYQVKYIAGDSSVSQSEVAQRVDAVLADINQRMSTYIPTSELMQFNQAPTGEMFKLSNDIVTLVALSQEISEMSGGRYDVTVGPLVNLWGFGPDKRPTTIPSDEALAEAFDKVGYHHVKADKQASTLLKVKPVFVDLSSIAKGYAVDKVAEALDTMGINSYLVEVGGELKIKGEKAAGVPWRIGIEEPALGLRKASAAIEAPGKGIATSGDYRNYYEIDGQRFSHTINPLTGRPITHKLASVTVVHPSVAMADGLATMLMVVGYPEGMALAKEHDLAAYFIVKEGEGFASYPSPSFKTFLAPSTREE</sequence>
<keyword evidence="4" id="KW-1003">Cell membrane</keyword>
<keyword evidence="5" id="KW-0997">Cell inner membrane</keyword>
<comment type="catalytic activity">
    <reaction evidence="16 18">
        <text>L-threonyl-[protein] + FAD = FMN-L-threonyl-[protein] + AMP + H(+)</text>
        <dbReference type="Rhea" id="RHEA:36847"/>
        <dbReference type="Rhea" id="RHEA-COMP:11060"/>
        <dbReference type="Rhea" id="RHEA-COMP:11061"/>
        <dbReference type="ChEBI" id="CHEBI:15378"/>
        <dbReference type="ChEBI" id="CHEBI:30013"/>
        <dbReference type="ChEBI" id="CHEBI:57692"/>
        <dbReference type="ChEBI" id="CHEBI:74257"/>
        <dbReference type="ChEBI" id="CHEBI:456215"/>
        <dbReference type="EC" id="2.7.1.180"/>
    </reaction>
</comment>
<dbReference type="GO" id="GO:0016740">
    <property type="term" value="F:transferase activity"/>
    <property type="evidence" value="ECO:0007669"/>
    <property type="project" value="UniProtKB-UniRule"/>
</dbReference>
<evidence type="ECO:0000256" key="19">
    <source>
        <dbReference type="PIRSR" id="PIRSR006268-2"/>
    </source>
</evidence>
<dbReference type="InterPro" id="IPR024932">
    <property type="entry name" value="ApbE"/>
</dbReference>
<evidence type="ECO:0000256" key="13">
    <source>
        <dbReference type="ARBA" id="ARBA00023139"/>
    </source>
</evidence>
<name>A0A4P9VLV4_9GAMM</name>
<dbReference type="AlphaFoldDB" id="A0A4P9VLV4"/>
<evidence type="ECO:0000256" key="8">
    <source>
        <dbReference type="ARBA" id="ARBA00022723"/>
    </source>
</evidence>
<proteinExistence type="inferred from homology"/>
<organism evidence="20 21">
    <name type="scientific">Zooshikella ganghwensis</name>
    <dbReference type="NCBI Taxonomy" id="202772"/>
    <lineage>
        <taxon>Bacteria</taxon>
        <taxon>Pseudomonadati</taxon>
        <taxon>Pseudomonadota</taxon>
        <taxon>Gammaproteobacteria</taxon>
        <taxon>Oceanospirillales</taxon>
        <taxon>Zooshikellaceae</taxon>
        <taxon>Zooshikella</taxon>
    </lineage>
</organism>
<evidence type="ECO:0000256" key="2">
    <source>
        <dbReference type="ARBA" id="ARBA00011955"/>
    </source>
</evidence>
<gene>
    <name evidence="20" type="ORF">B9G39_13385</name>
</gene>
<comment type="caution">
    <text evidence="20">The sequence shown here is derived from an EMBL/GenBank/DDBJ whole genome shotgun (WGS) entry which is preliminary data.</text>
</comment>
<keyword evidence="8 18" id="KW-0479">Metal-binding</keyword>
<comment type="cofactor">
    <cofactor evidence="19">
        <name>Mg(2+)</name>
        <dbReference type="ChEBI" id="CHEBI:18420"/>
    </cofactor>
    <cofactor evidence="19">
        <name>Mn(2+)</name>
        <dbReference type="ChEBI" id="CHEBI:29035"/>
    </cofactor>
    <text evidence="19">Magnesium. Can also use manganese.</text>
</comment>
<keyword evidence="10 18" id="KW-0274">FAD</keyword>
<evidence type="ECO:0000256" key="3">
    <source>
        <dbReference type="ARBA" id="ARBA00016337"/>
    </source>
</evidence>
<dbReference type="InterPro" id="IPR003374">
    <property type="entry name" value="ApbE-like_sf"/>
</dbReference>
<evidence type="ECO:0000256" key="16">
    <source>
        <dbReference type="ARBA" id="ARBA00048540"/>
    </source>
</evidence>
<evidence type="ECO:0000256" key="10">
    <source>
        <dbReference type="ARBA" id="ARBA00022827"/>
    </source>
</evidence>
<evidence type="ECO:0000256" key="15">
    <source>
        <dbReference type="ARBA" id="ARBA00031306"/>
    </source>
</evidence>
<dbReference type="EMBL" id="NDXW01000001">
    <property type="protein sequence ID" value="RDH44355.1"/>
    <property type="molecule type" value="Genomic_DNA"/>
</dbReference>
<dbReference type="PIRSF" id="PIRSF006268">
    <property type="entry name" value="ApbE"/>
    <property type="match status" value="1"/>
</dbReference>
<comment type="similarity">
    <text evidence="1 18">Belongs to the ApbE family.</text>
</comment>
<evidence type="ECO:0000313" key="20">
    <source>
        <dbReference type="EMBL" id="RDH44355.1"/>
    </source>
</evidence>
<dbReference type="Gene3D" id="3.10.520.10">
    <property type="entry name" value="ApbE-like domains"/>
    <property type="match status" value="1"/>
</dbReference>
<evidence type="ECO:0000256" key="14">
    <source>
        <dbReference type="ARBA" id="ARBA00023288"/>
    </source>
</evidence>
<dbReference type="EC" id="2.7.1.180" evidence="2 18"/>
<evidence type="ECO:0000313" key="21">
    <source>
        <dbReference type="Proteomes" id="UP000257039"/>
    </source>
</evidence>
<keyword evidence="12" id="KW-0472">Membrane</keyword>
<dbReference type="FunFam" id="3.10.520.10:FF:000001">
    <property type="entry name" value="FAD:protein FMN transferase"/>
    <property type="match status" value="1"/>
</dbReference>
<keyword evidence="14" id="KW-0449">Lipoprotein</keyword>
<evidence type="ECO:0000256" key="1">
    <source>
        <dbReference type="ARBA" id="ARBA00008282"/>
    </source>
</evidence>
<dbReference type="Pfam" id="PF02424">
    <property type="entry name" value="ApbE"/>
    <property type="match status" value="1"/>
</dbReference>
<evidence type="ECO:0000256" key="6">
    <source>
        <dbReference type="ARBA" id="ARBA00022630"/>
    </source>
</evidence>
<evidence type="ECO:0000256" key="12">
    <source>
        <dbReference type="ARBA" id="ARBA00023136"/>
    </source>
</evidence>